<evidence type="ECO:0008006" key="3">
    <source>
        <dbReference type="Google" id="ProtNLM"/>
    </source>
</evidence>
<organism evidence="1 2">
    <name type="scientific">Variovorax boronicumulans</name>
    <dbReference type="NCBI Taxonomy" id="436515"/>
    <lineage>
        <taxon>Bacteria</taxon>
        <taxon>Pseudomonadati</taxon>
        <taxon>Pseudomonadota</taxon>
        <taxon>Betaproteobacteria</taxon>
        <taxon>Burkholderiales</taxon>
        <taxon>Comamonadaceae</taxon>
        <taxon>Variovorax</taxon>
    </lineage>
</organism>
<sequence length="51" mass="5393">MLLAAQLLVARLERAGVYSMPHAATVLEITADGFALLQRLDAKARTSAPNG</sequence>
<dbReference type="Proteomes" id="UP001242045">
    <property type="component" value="Unassembled WGS sequence"/>
</dbReference>
<dbReference type="RefSeq" id="WP_307686985.1">
    <property type="nucleotide sequence ID" value="NZ_JAUSRD010000021.1"/>
</dbReference>
<proteinExistence type="predicted"/>
<gene>
    <name evidence="1" type="ORF">J2W31_005946</name>
</gene>
<comment type="caution">
    <text evidence="1">The sequence shown here is derived from an EMBL/GenBank/DDBJ whole genome shotgun (WGS) entry which is preliminary data.</text>
</comment>
<dbReference type="AlphaFoldDB" id="A0AAW8D6I0"/>
<dbReference type="EMBL" id="JAUSRD010000021">
    <property type="protein sequence ID" value="MDP9896805.1"/>
    <property type="molecule type" value="Genomic_DNA"/>
</dbReference>
<protein>
    <recommendedName>
        <fullName evidence="3">MarR family transcriptional regulator</fullName>
    </recommendedName>
</protein>
<evidence type="ECO:0000313" key="2">
    <source>
        <dbReference type="Proteomes" id="UP001242045"/>
    </source>
</evidence>
<accession>A0AAW8D6I0</accession>
<evidence type="ECO:0000313" key="1">
    <source>
        <dbReference type="EMBL" id="MDP9896805.1"/>
    </source>
</evidence>
<reference evidence="1" key="1">
    <citation type="submission" date="2023-07" db="EMBL/GenBank/DDBJ databases">
        <title>Sorghum-associated microbial communities from plants grown in Nebraska, USA.</title>
        <authorList>
            <person name="Schachtman D."/>
        </authorList>
    </citation>
    <scope>NUCLEOTIDE SEQUENCE</scope>
    <source>
        <strain evidence="1">DS3754</strain>
    </source>
</reference>
<name>A0AAW8D6I0_9BURK</name>